<proteinExistence type="predicted"/>
<dbReference type="GeneID" id="54297546"/>
<evidence type="ECO:0000313" key="1">
    <source>
        <dbReference type="EMBL" id="KAF2144736.1"/>
    </source>
</evidence>
<gene>
    <name evidence="1" type="ORF">K452DRAFT_285062</name>
</gene>
<name>A0A6A6BL27_9PEZI</name>
<sequence length="76" mass="9066">MIWLRLLEGWAVARLLSSPTFHRVIQRAHRRFTHLKDGTPLEEMKEADRTSNQPSLLKHFTDELKAQLRNEHNKKH</sequence>
<dbReference type="EMBL" id="ML995479">
    <property type="protein sequence ID" value="KAF2144736.1"/>
    <property type="molecule type" value="Genomic_DNA"/>
</dbReference>
<dbReference type="Pfam" id="PF10906">
    <property type="entry name" value="Mrx7"/>
    <property type="match status" value="1"/>
</dbReference>
<keyword evidence="2" id="KW-1185">Reference proteome</keyword>
<accession>A0A6A6BL27</accession>
<dbReference type="InterPro" id="IPR020301">
    <property type="entry name" value="Mrx7"/>
</dbReference>
<protein>
    <submittedName>
        <fullName evidence="1">Uncharacterized protein</fullName>
    </submittedName>
</protein>
<dbReference type="OrthoDB" id="4138121at2759"/>
<evidence type="ECO:0000313" key="2">
    <source>
        <dbReference type="Proteomes" id="UP000799438"/>
    </source>
</evidence>
<organism evidence="1 2">
    <name type="scientific">Aplosporella prunicola CBS 121167</name>
    <dbReference type="NCBI Taxonomy" id="1176127"/>
    <lineage>
        <taxon>Eukaryota</taxon>
        <taxon>Fungi</taxon>
        <taxon>Dikarya</taxon>
        <taxon>Ascomycota</taxon>
        <taxon>Pezizomycotina</taxon>
        <taxon>Dothideomycetes</taxon>
        <taxon>Dothideomycetes incertae sedis</taxon>
        <taxon>Botryosphaeriales</taxon>
        <taxon>Aplosporellaceae</taxon>
        <taxon>Aplosporella</taxon>
    </lineage>
</organism>
<reference evidence="1" key="1">
    <citation type="journal article" date="2020" name="Stud. Mycol.">
        <title>101 Dothideomycetes genomes: a test case for predicting lifestyles and emergence of pathogens.</title>
        <authorList>
            <person name="Haridas S."/>
            <person name="Albert R."/>
            <person name="Binder M."/>
            <person name="Bloem J."/>
            <person name="Labutti K."/>
            <person name="Salamov A."/>
            <person name="Andreopoulos B."/>
            <person name="Baker S."/>
            <person name="Barry K."/>
            <person name="Bills G."/>
            <person name="Bluhm B."/>
            <person name="Cannon C."/>
            <person name="Castanera R."/>
            <person name="Culley D."/>
            <person name="Daum C."/>
            <person name="Ezra D."/>
            <person name="Gonzalez J."/>
            <person name="Henrissat B."/>
            <person name="Kuo A."/>
            <person name="Liang C."/>
            <person name="Lipzen A."/>
            <person name="Lutzoni F."/>
            <person name="Magnuson J."/>
            <person name="Mondo S."/>
            <person name="Nolan M."/>
            <person name="Ohm R."/>
            <person name="Pangilinan J."/>
            <person name="Park H.-J."/>
            <person name="Ramirez L."/>
            <person name="Alfaro M."/>
            <person name="Sun H."/>
            <person name="Tritt A."/>
            <person name="Yoshinaga Y."/>
            <person name="Zwiers L.-H."/>
            <person name="Turgeon B."/>
            <person name="Goodwin S."/>
            <person name="Spatafora J."/>
            <person name="Crous P."/>
            <person name="Grigoriev I."/>
        </authorList>
    </citation>
    <scope>NUCLEOTIDE SEQUENCE</scope>
    <source>
        <strain evidence="1">CBS 121167</strain>
    </source>
</reference>
<dbReference type="Proteomes" id="UP000799438">
    <property type="component" value="Unassembled WGS sequence"/>
</dbReference>
<dbReference type="RefSeq" id="XP_033400448.1">
    <property type="nucleotide sequence ID" value="XM_033540050.1"/>
</dbReference>
<dbReference type="AlphaFoldDB" id="A0A6A6BL27"/>